<dbReference type="EMBL" id="BAAAHB010000037">
    <property type="protein sequence ID" value="GAA0470306.1"/>
    <property type="molecule type" value="Genomic_DNA"/>
</dbReference>
<evidence type="ECO:0000256" key="1">
    <source>
        <dbReference type="SAM" id="MobiDB-lite"/>
    </source>
</evidence>
<gene>
    <name evidence="2" type="ORF">GCM10009544_35510</name>
</gene>
<name>A0ABN1A8M1_9ACTN</name>
<sequence length="71" mass="7084">MTATAVSPSAANAEAYSPPDEKGSTITIGRPVMLSVMSHTPVGDEGSGAPWEVGRGTRVEGLGSRLAGLGS</sequence>
<dbReference type="Proteomes" id="UP001499895">
    <property type="component" value="Unassembled WGS sequence"/>
</dbReference>
<comment type="caution">
    <text evidence="2">The sequence shown here is derived from an EMBL/GenBank/DDBJ whole genome shotgun (WGS) entry which is preliminary data.</text>
</comment>
<reference evidence="2 3" key="1">
    <citation type="journal article" date="2019" name="Int. J. Syst. Evol. Microbiol.">
        <title>The Global Catalogue of Microorganisms (GCM) 10K type strain sequencing project: providing services to taxonomists for standard genome sequencing and annotation.</title>
        <authorList>
            <consortium name="The Broad Institute Genomics Platform"/>
            <consortium name="The Broad Institute Genome Sequencing Center for Infectious Disease"/>
            <person name="Wu L."/>
            <person name="Ma J."/>
        </authorList>
    </citation>
    <scope>NUCLEOTIDE SEQUENCE [LARGE SCALE GENOMIC DNA]</scope>
    <source>
        <strain evidence="2 3">JCM 10649</strain>
    </source>
</reference>
<accession>A0ABN1A8M1</accession>
<proteinExistence type="predicted"/>
<evidence type="ECO:0000313" key="3">
    <source>
        <dbReference type="Proteomes" id="UP001499895"/>
    </source>
</evidence>
<feature type="compositionally biased region" description="Polar residues" evidence="1">
    <location>
        <begin position="1"/>
        <end position="10"/>
    </location>
</feature>
<organism evidence="2 3">
    <name type="scientific">Streptomyces stramineus</name>
    <dbReference type="NCBI Taxonomy" id="173861"/>
    <lineage>
        <taxon>Bacteria</taxon>
        <taxon>Bacillati</taxon>
        <taxon>Actinomycetota</taxon>
        <taxon>Actinomycetes</taxon>
        <taxon>Kitasatosporales</taxon>
        <taxon>Streptomycetaceae</taxon>
        <taxon>Streptomyces</taxon>
    </lineage>
</organism>
<protein>
    <submittedName>
        <fullName evidence="2">Uncharacterized protein</fullName>
    </submittedName>
</protein>
<keyword evidence="3" id="KW-1185">Reference proteome</keyword>
<evidence type="ECO:0000313" key="2">
    <source>
        <dbReference type="EMBL" id="GAA0470306.1"/>
    </source>
</evidence>
<feature type="region of interest" description="Disordered" evidence="1">
    <location>
        <begin position="1"/>
        <end position="26"/>
    </location>
</feature>